<feature type="compositionally biased region" description="Acidic residues" evidence="4">
    <location>
        <begin position="282"/>
        <end position="297"/>
    </location>
</feature>
<feature type="compositionally biased region" description="Low complexity" evidence="4">
    <location>
        <begin position="44"/>
        <end position="55"/>
    </location>
</feature>
<dbReference type="PANTHER" id="PTHR15314">
    <property type="entry name" value="RIBONUCLEASE P PROTEIN SUBUNIT P20"/>
    <property type="match status" value="1"/>
</dbReference>
<keyword evidence="2" id="KW-0819">tRNA processing</keyword>
<dbReference type="Proteomes" id="UP001388673">
    <property type="component" value="Unassembled WGS sequence"/>
</dbReference>
<dbReference type="KEGG" id="kne:92180582"/>
<evidence type="ECO:0000256" key="3">
    <source>
        <dbReference type="ARBA" id="ARBA00023242"/>
    </source>
</evidence>
<protein>
    <submittedName>
        <fullName evidence="5">Uncharacterized protein</fullName>
    </submittedName>
</protein>
<proteinExistence type="predicted"/>
<evidence type="ECO:0000313" key="6">
    <source>
        <dbReference type="Proteomes" id="UP001388673"/>
    </source>
</evidence>
<evidence type="ECO:0000256" key="2">
    <source>
        <dbReference type="ARBA" id="ARBA00022694"/>
    </source>
</evidence>
<dbReference type="InterPro" id="IPR036882">
    <property type="entry name" value="Alba-like_dom_sf"/>
</dbReference>
<dbReference type="GO" id="GO:0001682">
    <property type="term" value="P:tRNA 5'-leader removal"/>
    <property type="evidence" value="ECO:0007669"/>
    <property type="project" value="InterPro"/>
</dbReference>
<reference evidence="5 6" key="1">
    <citation type="journal article" date="2024" name="bioRxiv">
        <title>Comparative genomics of Cryptococcus and Kwoniella reveals pathogenesis evolution and contrasting karyotype dynamics via intercentromeric recombination or chromosome fusion.</title>
        <authorList>
            <person name="Coelho M.A."/>
            <person name="David-Palma M."/>
            <person name="Shea T."/>
            <person name="Bowers K."/>
            <person name="McGinley-Smith S."/>
            <person name="Mohammad A.W."/>
            <person name="Gnirke A."/>
            <person name="Yurkov A.M."/>
            <person name="Nowrousian M."/>
            <person name="Sun S."/>
            <person name="Cuomo C.A."/>
            <person name="Heitman J."/>
        </authorList>
    </citation>
    <scope>NUCLEOTIDE SEQUENCE [LARGE SCALE GENOMIC DNA]</scope>
    <source>
        <strain evidence="5 6">CBS 13917</strain>
    </source>
</reference>
<evidence type="ECO:0000256" key="4">
    <source>
        <dbReference type="SAM" id="MobiDB-lite"/>
    </source>
</evidence>
<dbReference type="GO" id="GO:0003676">
    <property type="term" value="F:nucleic acid binding"/>
    <property type="evidence" value="ECO:0007669"/>
    <property type="project" value="InterPro"/>
</dbReference>
<feature type="compositionally biased region" description="Basic residues" evidence="4">
    <location>
        <begin position="227"/>
        <end position="245"/>
    </location>
</feature>
<dbReference type="GO" id="GO:0005655">
    <property type="term" value="C:nucleolar ribonuclease P complex"/>
    <property type="evidence" value="ECO:0007669"/>
    <property type="project" value="InterPro"/>
</dbReference>
<dbReference type="EMBL" id="JBCAWK010000006">
    <property type="protein sequence ID" value="KAK8854585.1"/>
    <property type="molecule type" value="Genomic_DNA"/>
</dbReference>
<dbReference type="GeneID" id="92180582"/>
<name>A0AAW0YZ91_9TREE</name>
<sequence>MSEAGPSTQPQVPLHVRKPKAPHPSALLNSRKRKLPPPLPPKPATSSHPSAAATPRGIVRTLPIKPLQGVSKTRNDGTKDGFGREVIFVTRKTGLGALMGRCRSLVVDEGYTSLRLHALGAAIPQALLLLYALLDLLPYPVGEKGMWYEIKTGSAECVDEIDKTAPVANADGNDKDDMAWLQNVGDMEEAAPEKKTRIKSTIQIDIHTSPRPSRSKTVGLEADTTKMQKKTAARNRPSKKRRRALATRIRGEKDRVDEEEMMNVGAHVDNGADQKGLVRVGEDEDEEDEEIEMVEER</sequence>
<dbReference type="InterPro" id="IPR014612">
    <property type="entry name" value="Pop7/Rpp20"/>
</dbReference>
<organism evidence="5 6">
    <name type="scientific">Kwoniella newhampshirensis</name>
    <dbReference type="NCBI Taxonomy" id="1651941"/>
    <lineage>
        <taxon>Eukaryota</taxon>
        <taxon>Fungi</taxon>
        <taxon>Dikarya</taxon>
        <taxon>Basidiomycota</taxon>
        <taxon>Agaricomycotina</taxon>
        <taxon>Tremellomycetes</taxon>
        <taxon>Tremellales</taxon>
        <taxon>Cryptococcaceae</taxon>
        <taxon>Kwoniella</taxon>
    </lineage>
</organism>
<keyword evidence="3" id="KW-0539">Nucleus</keyword>
<dbReference type="RefSeq" id="XP_066802823.1">
    <property type="nucleotide sequence ID" value="XM_066946431.1"/>
</dbReference>
<dbReference type="AlphaFoldDB" id="A0AAW0YZ91"/>
<keyword evidence="6" id="KW-1185">Reference proteome</keyword>
<evidence type="ECO:0000256" key="1">
    <source>
        <dbReference type="ARBA" id="ARBA00004604"/>
    </source>
</evidence>
<evidence type="ECO:0000313" key="5">
    <source>
        <dbReference type="EMBL" id="KAK8854585.1"/>
    </source>
</evidence>
<feature type="compositionally biased region" description="Polar residues" evidence="4">
    <location>
        <begin position="1"/>
        <end position="11"/>
    </location>
</feature>
<dbReference type="GO" id="GO:0000172">
    <property type="term" value="C:ribonuclease MRP complex"/>
    <property type="evidence" value="ECO:0007669"/>
    <property type="project" value="InterPro"/>
</dbReference>
<dbReference type="PANTHER" id="PTHR15314:SF1">
    <property type="entry name" value="RIBONUCLEASE P PROTEIN SUBUNIT P20"/>
    <property type="match status" value="1"/>
</dbReference>
<gene>
    <name evidence="5" type="ORF">IAR55_003324</name>
</gene>
<accession>A0AAW0YZ91</accession>
<feature type="region of interest" description="Disordered" evidence="4">
    <location>
        <begin position="1"/>
        <end position="58"/>
    </location>
</feature>
<feature type="region of interest" description="Disordered" evidence="4">
    <location>
        <begin position="208"/>
        <end position="297"/>
    </location>
</feature>
<dbReference type="Gene3D" id="3.30.110.20">
    <property type="entry name" value="Alba-like domain"/>
    <property type="match status" value="1"/>
</dbReference>
<comment type="subcellular location">
    <subcellularLocation>
        <location evidence="1">Nucleus</location>
        <location evidence="1">Nucleolus</location>
    </subcellularLocation>
</comment>
<comment type="caution">
    <text evidence="5">The sequence shown here is derived from an EMBL/GenBank/DDBJ whole genome shotgun (WGS) entry which is preliminary data.</text>
</comment>